<dbReference type="Pfam" id="PF11887">
    <property type="entry name" value="Mce4_CUP1"/>
    <property type="match status" value="1"/>
</dbReference>
<keyword evidence="4" id="KW-1185">Reference proteome</keyword>
<dbReference type="PANTHER" id="PTHR33371">
    <property type="entry name" value="INTERMEMBRANE PHOSPHOLIPID TRANSPORT SYSTEM BINDING PROTEIN MLAD-RELATED"/>
    <property type="match status" value="1"/>
</dbReference>
<accession>A0A7Y9YD97</accession>
<reference evidence="3 4" key="1">
    <citation type="submission" date="2020-07" db="EMBL/GenBank/DDBJ databases">
        <title>Sequencing the genomes of 1000 actinobacteria strains.</title>
        <authorList>
            <person name="Klenk H.-P."/>
        </authorList>
    </citation>
    <scope>NUCLEOTIDE SEQUENCE [LARGE SCALE GENOMIC DNA]</scope>
    <source>
        <strain evidence="3 4">DSM 18248</strain>
    </source>
</reference>
<dbReference type="PANTHER" id="PTHR33371:SF4">
    <property type="entry name" value="INTERMEMBRANE PHOSPHOLIPID TRANSPORT SYSTEM BINDING PROTEIN MLAD"/>
    <property type="match status" value="1"/>
</dbReference>
<name>A0A7Y9YD97_9ACTN</name>
<protein>
    <submittedName>
        <fullName evidence="3">Virulence factor Mce-like protein</fullName>
    </submittedName>
</protein>
<organism evidence="3 4">
    <name type="scientific">Nocardioides marinus</name>
    <dbReference type="NCBI Taxonomy" id="374514"/>
    <lineage>
        <taxon>Bacteria</taxon>
        <taxon>Bacillati</taxon>
        <taxon>Actinomycetota</taxon>
        <taxon>Actinomycetes</taxon>
        <taxon>Propionibacteriales</taxon>
        <taxon>Nocardioidaceae</taxon>
        <taxon>Nocardioides</taxon>
    </lineage>
</organism>
<dbReference type="Proteomes" id="UP000537326">
    <property type="component" value="Unassembled WGS sequence"/>
</dbReference>
<sequence length="384" mass="39907">MSARTRPRGPSRVLAVPSLLTRLLTSLLTGILPALLLGLVLALTGCGVVPGTSDTIRVTALMPDSAGLFEGNDVGVLGVPVGRVASIEPAGEVVRVELEIDADRKVPADAVAAVIARSVATDRYVELTPVWTEGPTLADGDEIAEERTRTPVDFDEVLEALEGLATGIGGDERTTAAVRRFIDAADLALRGNGALLQDTIGSLSAAGAGVSAQREQITETLVALDDLVGTVVDNQRTVRRFVSQVSDAAALLDRERGNVRASLDALDRAVALVAELAVDNRGEIVSSMRAATGLMETVLDRRTDLEEVLAVMPLALQNLQRAEDDGRLTVRLPATALLPLGDALGDLCAALPLDLCAVIGGTDPSGRAVVEPRRSGTDPGGGES</sequence>
<dbReference type="InterPro" id="IPR003399">
    <property type="entry name" value="Mce/MlaD"/>
</dbReference>
<dbReference type="RefSeq" id="WP_179530984.1">
    <property type="nucleotide sequence ID" value="NZ_BAAAPP010000004.1"/>
</dbReference>
<evidence type="ECO:0000313" key="4">
    <source>
        <dbReference type="Proteomes" id="UP000537326"/>
    </source>
</evidence>
<feature type="domain" description="Mce/MlaD" evidence="1">
    <location>
        <begin position="55"/>
        <end position="129"/>
    </location>
</feature>
<evidence type="ECO:0000259" key="1">
    <source>
        <dbReference type="Pfam" id="PF02470"/>
    </source>
</evidence>
<evidence type="ECO:0000259" key="2">
    <source>
        <dbReference type="Pfam" id="PF11887"/>
    </source>
</evidence>
<dbReference type="InterPro" id="IPR005693">
    <property type="entry name" value="Mce"/>
</dbReference>
<dbReference type="InterPro" id="IPR024516">
    <property type="entry name" value="Mce_C"/>
</dbReference>
<feature type="domain" description="Mammalian cell entry C-terminal" evidence="2">
    <location>
        <begin position="135"/>
        <end position="310"/>
    </location>
</feature>
<dbReference type="InterPro" id="IPR052336">
    <property type="entry name" value="MlaD_Phospholipid_Transporter"/>
</dbReference>
<dbReference type="NCBIfam" id="TIGR00996">
    <property type="entry name" value="Mtu_fam_mce"/>
    <property type="match status" value="1"/>
</dbReference>
<dbReference type="GO" id="GO:0005576">
    <property type="term" value="C:extracellular region"/>
    <property type="evidence" value="ECO:0007669"/>
    <property type="project" value="TreeGrafter"/>
</dbReference>
<dbReference type="Pfam" id="PF02470">
    <property type="entry name" value="MlaD"/>
    <property type="match status" value="1"/>
</dbReference>
<proteinExistence type="predicted"/>
<gene>
    <name evidence="3" type="ORF">BKA05_001610</name>
</gene>
<comment type="caution">
    <text evidence="3">The sequence shown here is derived from an EMBL/GenBank/DDBJ whole genome shotgun (WGS) entry which is preliminary data.</text>
</comment>
<dbReference type="EMBL" id="JACBZI010000001">
    <property type="protein sequence ID" value="NYI10095.1"/>
    <property type="molecule type" value="Genomic_DNA"/>
</dbReference>
<evidence type="ECO:0000313" key="3">
    <source>
        <dbReference type="EMBL" id="NYI10095.1"/>
    </source>
</evidence>
<dbReference type="AlphaFoldDB" id="A0A7Y9YD97"/>